<feature type="non-terminal residue" evidence="1">
    <location>
        <position position="97"/>
    </location>
</feature>
<dbReference type="Proteomes" id="UP000265520">
    <property type="component" value="Unassembled WGS sequence"/>
</dbReference>
<dbReference type="EMBL" id="LXQA010359773">
    <property type="protein sequence ID" value="MCI46592.1"/>
    <property type="molecule type" value="Genomic_DNA"/>
</dbReference>
<evidence type="ECO:0000313" key="2">
    <source>
        <dbReference type="Proteomes" id="UP000265520"/>
    </source>
</evidence>
<organism evidence="1 2">
    <name type="scientific">Trifolium medium</name>
    <dbReference type="NCBI Taxonomy" id="97028"/>
    <lineage>
        <taxon>Eukaryota</taxon>
        <taxon>Viridiplantae</taxon>
        <taxon>Streptophyta</taxon>
        <taxon>Embryophyta</taxon>
        <taxon>Tracheophyta</taxon>
        <taxon>Spermatophyta</taxon>
        <taxon>Magnoliopsida</taxon>
        <taxon>eudicotyledons</taxon>
        <taxon>Gunneridae</taxon>
        <taxon>Pentapetalae</taxon>
        <taxon>rosids</taxon>
        <taxon>fabids</taxon>
        <taxon>Fabales</taxon>
        <taxon>Fabaceae</taxon>
        <taxon>Papilionoideae</taxon>
        <taxon>50 kb inversion clade</taxon>
        <taxon>NPAAA clade</taxon>
        <taxon>Hologalegina</taxon>
        <taxon>IRL clade</taxon>
        <taxon>Trifolieae</taxon>
        <taxon>Trifolium</taxon>
    </lineage>
</organism>
<feature type="non-terminal residue" evidence="1">
    <location>
        <position position="1"/>
    </location>
</feature>
<evidence type="ECO:0000313" key="1">
    <source>
        <dbReference type="EMBL" id="MCI46592.1"/>
    </source>
</evidence>
<proteinExistence type="predicted"/>
<comment type="caution">
    <text evidence="1">The sequence shown here is derived from an EMBL/GenBank/DDBJ whole genome shotgun (WGS) entry which is preliminary data.</text>
</comment>
<name>A0A392SDS7_9FABA</name>
<dbReference type="AlphaFoldDB" id="A0A392SDS7"/>
<sequence length="97" mass="11353">IKKTGDGSTFLGAGPFWLLQLWLNATFEKELELILPENHYDEVRKRQIEGLRLTRLAPLPRGLDYEQLFLKYFNIFLHLKEFKEDYAPFLGRAVGPT</sequence>
<keyword evidence="2" id="KW-1185">Reference proteome</keyword>
<protein>
    <submittedName>
        <fullName evidence="1">Uncharacterized protein</fullName>
    </submittedName>
</protein>
<reference evidence="1 2" key="1">
    <citation type="journal article" date="2018" name="Front. Plant Sci.">
        <title>Red Clover (Trifolium pratense) and Zigzag Clover (T. medium) - A Picture of Genomic Similarities and Differences.</title>
        <authorList>
            <person name="Dluhosova J."/>
            <person name="Istvanek J."/>
            <person name="Nedelnik J."/>
            <person name="Repkova J."/>
        </authorList>
    </citation>
    <scope>NUCLEOTIDE SEQUENCE [LARGE SCALE GENOMIC DNA]</scope>
    <source>
        <strain evidence="2">cv. 10/8</strain>
        <tissue evidence="1">Leaf</tissue>
    </source>
</reference>
<accession>A0A392SDS7</accession>